<feature type="transmembrane region" description="Helical" evidence="1">
    <location>
        <begin position="125"/>
        <end position="148"/>
    </location>
</feature>
<dbReference type="Gene3D" id="2.60.40.10">
    <property type="entry name" value="Immunoglobulins"/>
    <property type="match status" value="1"/>
</dbReference>
<keyword evidence="1" id="KW-0812">Transmembrane</keyword>
<evidence type="ECO:0000256" key="1">
    <source>
        <dbReference type="SAM" id="Phobius"/>
    </source>
</evidence>
<evidence type="ECO:0000259" key="2">
    <source>
        <dbReference type="PROSITE" id="PS50835"/>
    </source>
</evidence>
<dbReference type="AlphaFoldDB" id="A0A8T0BPE6"/>
<reference evidence="3" key="1">
    <citation type="submission" date="2020-08" db="EMBL/GenBank/DDBJ databases">
        <title>Chromosome-level assembly of Southern catfish (Silurus meridionalis) provides insights into visual adaptation to the nocturnal and benthic lifestyles.</title>
        <authorList>
            <person name="Zhang Y."/>
            <person name="Wang D."/>
            <person name="Peng Z."/>
        </authorList>
    </citation>
    <scope>NUCLEOTIDE SEQUENCE</scope>
    <source>
        <strain evidence="3">SWU-2019-XX</strain>
        <tissue evidence="3">Muscle</tissue>
    </source>
</reference>
<organism evidence="3 4">
    <name type="scientific">Silurus meridionalis</name>
    <name type="common">Southern catfish</name>
    <name type="synonym">Silurus soldatovi meridionalis</name>
    <dbReference type="NCBI Taxonomy" id="175797"/>
    <lineage>
        <taxon>Eukaryota</taxon>
        <taxon>Metazoa</taxon>
        <taxon>Chordata</taxon>
        <taxon>Craniata</taxon>
        <taxon>Vertebrata</taxon>
        <taxon>Euteleostomi</taxon>
        <taxon>Actinopterygii</taxon>
        <taxon>Neopterygii</taxon>
        <taxon>Teleostei</taxon>
        <taxon>Ostariophysi</taxon>
        <taxon>Siluriformes</taxon>
        <taxon>Siluridae</taxon>
        <taxon>Silurus</taxon>
    </lineage>
</organism>
<name>A0A8T0BPE6_SILME</name>
<dbReference type="Proteomes" id="UP000606274">
    <property type="component" value="Unassembled WGS sequence"/>
</dbReference>
<gene>
    <name evidence="3" type="ORF">HF521_016071</name>
</gene>
<dbReference type="SMART" id="SM00409">
    <property type="entry name" value="IG"/>
    <property type="match status" value="1"/>
</dbReference>
<dbReference type="OrthoDB" id="8915654at2759"/>
<sequence length="203" mass="23490">MLYLAVIGFLFFYADYINSYETYFPQQMNRTAVRGETVVFHCNGTMITEHIDTGWRKDGDIIFIYSPIVSRLVINYTSSRMQVDSQNSKILRISNVQLSDAGLYSCFPLKLQWKLTIEENLKEMLFFKVFPVTLVCVAVGLFIFCMVFSHRNWKMNGGSNPTETRYELTNAYQDFVHNSETMTTCVYTMTSPNNFAVGHNFES</sequence>
<dbReference type="Pfam" id="PF13927">
    <property type="entry name" value="Ig_3"/>
    <property type="match status" value="1"/>
</dbReference>
<dbReference type="EMBL" id="JABFDY010000003">
    <property type="protein sequence ID" value="KAF7709221.1"/>
    <property type="molecule type" value="Genomic_DNA"/>
</dbReference>
<dbReference type="InterPro" id="IPR007110">
    <property type="entry name" value="Ig-like_dom"/>
</dbReference>
<dbReference type="PROSITE" id="PS50835">
    <property type="entry name" value="IG_LIKE"/>
    <property type="match status" value="1"/>
</dbReference>
<dbReference type="InterPro" id="IPR036179">
    <property type="entry name" value="Ig-like_dom_sf"/>
</dbReference>
<keyword evidence="1" id="KW-0472">Membrane</keyword>
<evidence type="ECO:0000313" key="3">
    <source>
        <dbReference type="EMBL" id="KAF7709221.1"/>
    </source>
</evidence>
<dbReference type="SUPFAM" id="SSF48726">
    <property type="entry name" value="Immunoglobulin"/>
    <property type="match status" value="1"/>
</dbReference>
<evidence type="ECO:0000313" key="4">
    <source>
        <dbReference type="Proteomes" id="UP000606274"/>
    </source>
</evidence>
<protein>
    <recommendedName>
        <fullName evidence="2">Ig-like domain-containing protein</fullName>
    </recommendedName>
</protein>
<feature type="domain" description="Ig-like" evidence="2">
    <location>
        <begin position="25"/>
        <end position="106"/>
    </location>
</feature>
<dbReference type="InterPro" id="IPR013783">
    <property type="entry name" value="Ig-like_fold"/>
</dbReference>
<comment type="caution">
    <text evidence="3">The sequence shown here is derived from an EMBL/GenBank/DDBJ whole genome shotgun (WGS) entry which is preliminary data.</text>
</comment>
<keyword evidence="4" id="KW-1185">Reference proteome</keyword>
<keyword evidence="1" id="KW-1133">Transmembrane helix</keyword>
<accession>A0A8T0BPE6</accession>
<dbReference type="InterPro" id="IPR003599">
    <property type="entry name" value="Ig_sub"/>
</dbReference>
<proteinExistence type="predicted"/>